<dbReference type="AlphaFoldDB" id="A0A0X3TM97"/>
<evidence type="ECO:0000313" key="3">
    <source>
        <dbReference type="Proteomes" id="UP000053791"/>
    </source>
</evidence>
<dbReference type="PANTHER" id="PTHR43236:SF1">
    <property type="entry name" value="BLL7220 PROTEIN"/>
    <property type="match status" value="1"/>
</dbReference>
<dbReference type="STRING" id="1685379.AVO45_10385"/>
<evidence type="ECO:0000259" key="1">
    <source>
        <dbReference type="Pfam" id="PF06114"/>
    </source>
</evidence>
<protein>
    <recommendedName>
        <fullName evidence="1">IrrE N-terminal-like domain-containing protein</fullName>
    </recommendedName>
</protein>
<name>A0A0X3TM97_9RHOB</name>
<accession>A0A0X3TM97</accession>
<sequence length="283" mass="31727">MDRIDLADIHHPAVLARTIHKLLAKRDGAVPVQDIAVALDIAEVRLDRFEGFEGMLLTDTVRSTGCILANNSKGRRRARFTIAHELGHFLMERHQLSAATGFTCSAQNMRETRDGRQHLRQETQANQFAIELLAPDYLMDPYYSDDPDLRDVQRLRDHLDVSLEACVRRMVNRREEPLAAVWSQNGTVRYFAKGADFPFVALSKGNKIPQTSAAHRAIANATPGFTQFAEADSHPWTGRSNLELYEQTRVAANGHAVTLLWAELPEDDKDDGGPKELGMPGFR</sequence>
<dbReference type="PANTHER" id="PTHR43236">
    <property type="entry name" value="ANTITOXIN HIGA1"/>
    <property type="match status" value="1"/>
</dbReference>
<dbReference type="EMBL" id="LQBQ01000034">
    <property type="protein sequence ID" value="KUJ76892.1"/>
    <property type="molecule type" value="Genomic_DNA"/>
</dbReference>
<gene>
    <name evidence="2" type="ORF">AVO45_10385</name>
</gene>
<evidence type="ECO:0000313" key="2">
    <source>
        <dbReference type="EMBL" id="KUJ76892.1"/>
    </source>
</evidence>
<organism evidence="2 3">
    <name type="scientific">Ruegeria marisrubri</name>
    <dbReference type="NCBI Taxonomy" id="1685379"/>
    <lineage>
        <taxon>Bacteria</taxon>
        <taxon>Pseudomonadati</taxon>
        <taxon>Pseudomonadota</taxon>
        <taxon>Alphaproteobacteria</taxon>
        <taxon>Rhodobacterales</taxon>
        <taxon>Roseobacteraceae</taxon>
        <taxon>Ruegeria</taxon>
    </lineage>
</organism>
<dbReference type="InterPro" id="IPR052345">
    <property type="entry name" value="Rad_response_metalloprotease"/>
</dbReference>
<feature type="domain" description="IrrE N-terminal-like" evidence="1">
    <location>
        <begin position="59"/>
        <end position="169"/>
    </location>
</feature>
<keyword evidence="3" id="KW-1185">Reference proteome</keyword>
<dbReference type="Proteomes" id="UP000053791">
    <property type="component" value="Unassembled WGS sequence"/>
</dbReference>
<reference evidence="2 3" key="1">
    <citation type="submission" date="2015-12" db="EMBL/GenBank/DDBJ databases">
        <authorList>
            <person name="Shamseldin A."/>
            <person name="Moawad H."/>
            <person name="Abd El-Rahim W.M."/>
            <person name="Sadowsky M.J."/>
        </authorList>
    </citation>
    <scope>NUCLEOTIDE SEQUENCE [LARGE SCALE GENOMIC DNA]</scope>
    <source>
        <strain evidence="2 3">ZGT118</strain>
    </source>
</reference>
<dbReference type="InterPro" id="IPR010359">
    <property type="entry name" value="IrrE_HExxH"/>
</dbReference>
<dbReference type="Gene3D" id="1.10.10.2910">
    <property type="match status" value="1"/>
</dbReference>
<proteinExistence type="predicted"/>
<dbReference type="Pfam" id="PF06114">
    <property type="entry name" value="Peptidase_M78"/>
    <property type="match status" value="1"/>
</dbReference>
<comment type="caution">
    <text evidence="2">The sequence shown here is derived from an EMBL/GenBank/DDBJ whole genome shotgun (WGS) entry which is preliminary data.</text>
</comment>